<evidence type="ECO:0000256" key="1">
    <source>
        <dbReference type="SAM" id="MobiDB-lite"/>
    </source>
</evidence>
<dbReference type="RefSeq" id="XP_014159183.1">
    <property type="nucleotide sequence ID" value="XM_014303708.1"/>
</dbReference>
<organism evidence="2 3">
    <name type="scientific">Sphaeroforma arctica JP610</name>
    <dbReference type="NCBI Taxonomy" id="667725"/>
    <lineage>
        <taxon>Eukaryota</taxon>
        <taxon>Ichthyosporea</taxon>
        <taxon>Ichthyophonida</taxon>
        <taxon>Sphaeroforma</taxon>
    </lineage>
</organism>
<feature type="region of interest" description="Disordered" evidence="1">
    <location>
        <begin position="81"/>
        <end position="111"/>
    </location>
</feature>
<sequence>MTLNSTQTALKDSLIKVWQVNALKYRQDQAPLTVEAKELELKVIENEISEFPTACKKTLKDQMFHHLVKSAKLIDPSLLEGTTITDNDEHPTARQISVLKRKLPNKYGGPQ</sequence>
<evidence type="ECO:0000313" key="2">
    <source>
        <dbReference type="EMBL" id="KNC85281.1"/>
    </source>
</evidence>
<accession>A0A0L0G8S2</accession>
<reference evidence="2 3" key="1">
    <citation type="submission" date="2011-02" db="EMBL/GenBank/DDBJ databases">
        <title>The Genome Sequence of Sphaeroforma arctica JP610.</title>
        <authorList>
            <consortium name="The Broad Institute Genome Sequencing Platform"/>
            <person name="Russ C."/>
            <person name="Cuomo C."/>
            <person name="Young S.K."/>
            <person name="Zeng Q."/>
            <person name="Gargeya S."/>
            <person name="Alvarado L."/>
            <person name="Berlin A."/>
            <person name="Chapman S.B."/>
            <person name="Chen Z."/>
            <person name="Freedman E."/>
            <person name="Gellesch M."/>
            <person name="Goldberg J."/>
            <person name="Griggs A."/>
            <person name="Gujja S."/>
            <person name="Heilman E."/>
            <person name="Heiman D."/>
            <person name="Howarth C."/>
            <person name="Mehta T."/>
            <person name="Neiman D."/>
            <person name="Pearson M."/>
            <person name="Roberts A."/>
            <person name="Saif S."/>
            <person name="Shea T."/>
            <person name="Shenoy N."/>
            <person name="Sisk P."/>
            <person name="Stolte C."/>
            <person name="Sykes S."/>
            <person name="White J."/>
            <person name="Yandava C."/>
            <person name="Burger G."/>
            <person name="Gray M.W."/>
            <person name="Holland P.W.H."/>
            <person name="King N."/>
            <person name="Lang F.B.F."/>
            <person name="Roger A.J."/>
            <person name="Ruiz-Trillo I."/>
            <person name="Haas B."/>
            <person name="Nusbaum C."/>
            <person name="Birren B."/>
        </authorList>
    </citation>
    <scope>NUCLEOTIDE SEQUENCE [LARGE SCALE GENOMIC DNA]</scope>
    <source>
        <strain evidence="2 3">JP610</strain>
    </source>
</reference>
<dbReference type="GeneID" id="25903044"/>
<dbReference type="EMBL" id="KQ241711">
    <property type="protein sequence ID" value="KNC85281.1"/>
    <property type="molecule type" value="Genomic_DNA"/>
</dbReference>
<proteinExistence type="predicted"/>
<dbReference type="Proteomes" id="UP000054560">
    <property type="component" value="Unassembled WGS sequence"/>
</dbReference>
<protein>
    <submittedName>
        <fullName evidence="2">Uncharacterized protein</fullName>
    </submittedName>
</protein>
<name>A0A0L0G8S2_9EUKA</name>
<gene>
    <name evidence="2" type="ORF">SARC_02540</name>
</gene>
<dbReference type="AlphaFoldDB" id="A0A0L0G8S2"/>
<keyword evidence="3" id="KW-1185">Reference proteome</keyword>
<evidence type="ECO:0000313" key="3">
    <source>
        <dbReference type="Proteomes" id="UP000054560"/>
    </source>
</evidence>